<feature type="compositionally biased region" description="Acidic residues" evidence="4">
    <location>
        <begin position="101"/>
        <end position="127"/>
    </location>
</feature>
<dbReference type="EMBL" id="KZ819673">
    <property type="protein sequence ID" value="PWN26012.1"/>
    <property type="molecule type" value="Genomic_DNA"/>
</dbReference>
<dbReference type="STRING" id="1569628.A0A316UL45"/>
<accession>A0A316UL45</accession>
<feature type="compositionally biased region" description="Basic and acidic residues" evidence="4">
    <location>
        <begin position="433"/>
        <end position="446"/>
    </location>
</feature>
<feature type="compositionally biased region" description="Acidic residues" evidence="4">
    <location>
        <begin position="450"/>
        <end position="459"/>
    </location>
</feature>
<feature type="compositionally biased region" description="Polar residues" evidence="4">
    <location>
        <begin position="338"/>
        <end position="357"/>
    </location>
</feature>
<feature type="compositionally biased region" description="Basic and acidic residues" evidence="4">
    <location>
        <begin position="395"/>
        <end position="416"/>
    </location>
</feature>
<feature type="region of interest" description="Disordered" evidence="4">
    <location>
        <begin position="798"/>
        <end position="853"/>
    </location>
</feature>
<protein>
    <submittedName>
        <fullName evidence="5">Utp14-domain-containing protein</fullName>
    </submittedName>
</protein>
<feature type="compositionally biased region" description="Acidic residues" evidence="4">
    <location>
        <begin position="601"/>
        <end position="610"/>
    </location>
</feature>
<keyword evidence="3" id="KW-0539">Nucleus</keyword>
<evidence type="ECO:0000256" key="3">
    <source>
        <dbReference type="ARBA" id="ARBA00023242"/>
    </source>
</evidence>
<gene>
    <name evidence="5" type="ORF">BDZ90DRAFT_228017</name>
</gene>
<evidence type="ECO:0000313" key="5">
    <source>
        <dbReference type="EMBL" id="PWN26012.1"/>
    </source>
</evidence>
<feature type="compositionally biased region" description="Basic residues" evidence="4">
    <location>
        <begin position="417"/>
        <end position="432"/>
    </location>
</feature>
<feature type="region of interest" description="Disordered" evidence="4">
    <location>
        <begin position="383"/>
        <end position="777"/>
    </location>
</feature>
<dbReference type="GO" id="GO:0006364">
    <property type="term" value="P:rRNA processing"/>
    <property type="evidence" value="ECO:0007669"/>
    <property type="project" value="InterPro"/>
</dbReference>
<feature type="compositionally biased region" description="Polar residues" evidence="4">
    <location>
        <begin position="1095"/>
        <end position="1104"/>
    </location>
</feature>
<feature type="compositionally biased region" description="Low complexity" evidence="4">
    <location>
        <begin position="243"/>
        <end position="254"/>
    </location>
</feature>
<keyword evidence="2" id="KW-0597">Phosphoprotein</keyword>
<reference evidence="5 6" key="1">
    <citation type="journal article" date="2018" name="Mol. Biol. Evol.">
        <title>Broad Genomic Sampling Reveals a Smut Pathogenic Ancestry of the Fungal Clade Ustilaginomycotina.</title>
        <authorList>
            <person name="Kijpornyongpan T."/>
            <person name="Mondo S.J."/>
            <person name="Barry K."/>
            <person name="Sandor L."/>
            <person name="Lee J."/>
            <person name="Lipzen A."/>
            <person name="Pangilinan J."/>
            <person name="LaButti K."/>
            <person name="Hainaut M."/>
            <person name="Henrissat B."/>
            <person name="Grigoriev I.V."/>
            <person name="Spatafora J.W."/>
            <person name="Aime M.C."/>
        </authorList>
    </citation>
    <scope>NUCLEOTIDE SEQUENCE [LARGE SCALE GENOMIC DNA]</scope>
    <source>
        <strain evidence="5 6">MCA 5214</strain>
    </source>
</reference>
<dbReference type="Pfam" id="PF04615">
    <property type="entry name" value="Utp14"/>
    <property type="match status" value="1"/>
</dbReference>
<feature type="region of interest" description="Disordered" evidence="4">
    <location>
        <begin position="330"/>
        <end position="357"/>
    </location>
</feature>
<dbReference type="InterPro" id="IPR006709">
    <property type="entry name" value="SSU_processome_Utp14"/>
</dbReference>
<evidence type="ECO:0000256" key="2">
    <source>
        <dbReference type="ARBA" id="ARBA00022553"/>
    </source>
</evidence>
<feature type="compositionally biased region" description="Low complexity" evidence="4">
    <location>
        <begin position="633"/>
        <end position="657"/>
    </location>
</feature>
<feature type="compositionally biased region" description="Acidic residues" evidence="4">
    <location>
        <begin position="749"/>
        <end position="761"/>
    </location>
</feature>
<feature type="compositionally biased region" description="Basic and acidic residues" evidence="4">
    <location>
        <begin position="541"/>
        <end position="562"/>
    </location>
</feature>
<proteinExistence type="predicted"/>
<keyword evidence="6" id="KW-1185">Reference proteome</keyword>
<feature type="compositionally biased region" description="Basic and acidic residues" evidence="4">
    <location>
        <begin position="460"/>
        <end position="474"/>
    </location>
</feature>
<sequence length="1104" mass="121041">MARRNGRAPAKATNNFKGEANNRRPRNEAGPSKPRTIHDVYDYAVDQEDAKRRGKQGRVAARAQQATDQDQDEEMGRRRRPAGSDDDSEDSDDARGGVIGTDEELGSDDEDSDIESDEAFGESDDEQYGNYTFASDRRRGAEEDEGEDDEDAGMVDLSTMLGGDGGASGSEDEESGEDDDESEDGEHGDLSSLATSYAQPSKRAGDDEDRDDALPTKRRRRVLSSRTEAGPESEYAAPSRGNLALDDLLAPLSSGAQAGDHSALLNSTKALRGTARNDKQPVASKRGGGALSAPLPDVVKDRLQRSAGYDLSRQEAEKWQPTIKRLREAEHLSFPLQPDTSRPSKPSTAQLAASFKPSNALEQDVDALLQAEGMSEAQIAKNEELAMRHLTPQEQQKRRDELRKMRDLMFRQEQKAKRVSKIKSKTFRKIARKDRERERAKLREAGLLEGESEDGEDDEERLKHERERAQERATLKHKNTGKWAKQQLGKRGGDDYSREALNEQLQKAQQLRRRMEGRGDESSEGESGSDAESNADPARAAYDELRTLDAKEERDAGAEGSKKGVWNMKFMQDARNREDKATQQVRDDLESDLRKMAGQDGSDEDEDDLGDQAVVGRRVFKAAPTEGKSKTIAQPAGKAAAKAAPAVEPAPARSPSRSPSPPPPAREDATPASNPWLVADTTKRAHKPTATSSTSTFAAKSASKLEKRKSKHDATRKEADEDDRRLDIDPEAMLGAAAPKSAKKAVQQPDEDGSDSDEDQPVEMSAPGRRAPRTAFTQRDLIAEAFAGDDVAADFAAQKARVEDEDAPQEQETASLPGWGSWGGKGIKKNRKSGTAASRAAKKTVTPGLDKEKRKDAGMANVIINERKDKKAEKYQVKDLPYPYTSAKQYNAAREQPLGREWNTLTQNQRLTMPKVLATKPGAVIKPIQRPMAAQASQTSTTAALSSATAAAMNAVRSPSAGAGRLHNSLPFTRAGERALLAMARFESSSDANYLLAMDCELQCARALAEIQQRPLQEIIPLSVLEARFNHCQALVEKYEDEGCRLRDYSPRSRLLRAWDRLRRRFGLAHMRTDDQHPSESGGPHLPQALAPGDSENTSAAHAQ</sequence>
<feature type="compositionally biased region" description="Basic and acidic residues" evidence="4">
    <location>
        <begin position="572"/>
        <end position="597"/>
    </location>
</feature>
<dbReference type="RefSeq" id="XP_025360624.1">
    <property type="nucleotide sequence ID" value="XM_025504785.1"/>
</dbReference>
<feature type="compositionally biased region" description="Basic and acidic residues" evidence="4">
    <location>
        <begin position="712"/>
        <end position="728"/>
    </location>
</feature>
<feature type="compositionally biased region" description="Low complexity" evidence="4">
    <location>
        <begin position="689"/>
        <end position="702"/>
    </location>
</feature>
<dbReference type="GO" id="GO:0032040">
    <property type="term" value="C:small-subunit processome"/>
    <property type="evidence" value="ECO:0007669"/>
    <property type="project" value="InterPro"/>
</dbReference>
<comment type="subcellular location">
    <subcellularLocation>
        <location evidence="1">Nucleus</location>
        <location evidence="1">Nucleolus</location>
    </subcellularLocation>
</comment>
<dbReference type="PANTHER" id="PTHR14150">
    <property type="entry name" value="U3 SMALL NUCLEOLAR RNA-ASSOCIATED PROTEIN 14"/>
    <property type="match status" value="1"/>
</dbReference>
<feature type="compositionally biased region" description="Acidic residues" evidence="4">
    <location>
        <begin position="170"/>
        <end position="186"/>
    </location>
</feature>
<dbReference type="GeneID" id="37026608"/>
<organism evidence="5 6">
    <name type="scientific">Jaminaea rosea</name>
    <dbReference type="NCBI Taxonomy" id="1569628"/>
    <lineage>
        <taxon>Eukaryota</taxon>
        <taxon>Fungi</taxon>
        <taxon>Dikarya</taxon>
        <taxon>Basidiomycota</taxon>
        <taxon>Ustilaginomycotina</taxon>
        <taxon>Exobasidiomycetes</taxon>
        <taxon>Microstromatales</taxon>
        <taxon>Microstromatales incertae sedis</taxon>
        <taxon>Jaminaea</taxon>
    </lineage>
</organism>
<evidence type="ECO:0000256" key="4">
    <source>
        <dbReference type="SAM" id="MobiDB-lite"/>
    </source>
</evidence>
<feature type="region of interest" description="Disordered" evidence="4">
    <location>
        <begin position="1072"/>
        <end position="1104"/>
    </location>
</feature>
<dbReference type="AlphaFoldDB" id="A0A316UL45"/>
<dbReference type="PANTHER" id="PTHR14150:SF12">
    <property type="entry name" value="U3 SMALL NUCLEOLAR RNA-ASSOCIATED PROTEIN 14 HOMOLOG A"/>
    <property type="match status" value="1"/>
</dbReference>
<feature type="compositionally biased region" description="Acidic residues" evidence="4">
    <location>
        <begin position="142"/>
        <end position="153"/>
    </location>
</feature>
<name>A0A316UL45_9BASI</name>
<evidence type="ECO:0000256" key="1">
    <source>
        <dbReference type="ARBA" id="ARBA00004604"/>
    </source>
</evidence>
<dbReference type="Proteomes" id="UP000245884">
    <property type="component" value="Unassembled WGS sequence"/>
</dbReference>
<dbReference type="OrthoDB" id="277439at2759"/>
<feature type="region of interest" description="Disordered" evidence="4">
    <location>
        <begin position="1"/>
        <end position="299"/>
    </location>
</feature>
<feature type="compositionally biased region" description="Basic and acidic residues" evidence="4">
    <location>
        <begin position="491"/>
        <end position="501"/>
    </location>
</feature>
<evidence type="ECO:0000313" key="6">
    <source>
        <dbReference type="Proteomes" id="UP000245884"/>
    </source>
</evidence>